<evidence type="ECO:0000313" key="2">
    <source>
        <dbReference type="Proteomes" id="UP000265520"/>
    </source>
</evidence>
<dbReference type="Proteomes" id="UP000265520">
    <property type="component" value="Unassembled WGS sequence"/>
</dbReference>
<organism evidence="1 2">
    <name type="scientific">Trifolium medium</name>
    <dbReference type="NCBI Taxonomy" id="97028"/>
    <lineage>
        <taxon>Eukaryota</taxon>
        <taxon>Viridiplantae</taxon>
        <taxon>Streptophyta</taxon>
        <taxon>Embryophyta</taxon>
        <taxon>Tracheophyta</taxon>
        <taxon>Spermatophyta</taxon>
        <taxon>Magnoliopsida</taxon>
        <taxon>eudicotyledons</taxon>
        <taxon>Gunneridae</taxon>
        <taxon>Pentapetalae</taxon>
        <taxon>rosids</taxon>
        <taxon>fabids</taxon>
        <taxon>Fabales</taxon>
        <taxon>Fabaceae</taxon>
        <taxon>Papilionoideae</taxon>
        <taxon>50 kb inversion clade</taxon>
        <taxon>NPAAA clade</taxon>
        <taxon>Hologalegina</taxon>
        <taxon>IRL clade</taxon>
        <taxon>Trifolieae</taxon>
        <taxon>Trifolium</taxon>
    </lineage>
</organism>
<dbReference type="EMBL" id="LXQA010331502">
    <property type="protein sequence ID" value="MCI44507.1"/>
    <property type="molecule type" value="Genomic_DNA"/>
</dbReference>
<keyword evidence="2" id="KW-1185">Reference proteome</keyword>
<sequence>MTMATMECYELSEASIEWSATTTDGYEESSIIGGLGGHRSGATAERWKRRGINGLLSCRCPSRSRGRTFPGHTETWSV</sequence>
<keyword evidence="1" id="KW-0418">Kinase</keyword>
<keyword evidence="1" id="KW-0808">Transferase</keyword>
<name>A0A392S7Y2_9FABA</name>
<dbReference type="AlphaFoldDB" id="A0A392S7Y2"/>
<feature type="non-terminal residue" evidence="1">
    <location>
        <position position="78"/>
    </location>
</feature>
<protein>
    <submittedName>
        <fullName evidence="1">Protein PHYTOCHROME KINASE SUBSTRATE 4-like</fullName>
    </submittedName>
</protein>
<evidence type="ECO:0000313" key="1">
    <source>
        <dbReference type="EMBL" id="MCI44507.1"/>
    </source>
</evidence>
<comment type="caution">
    <text evidence="1">The sequence shown here is derived from an EMBL/GenBank/DDBJ whole genome shotgun (WGS) entry which is preliminary data.</text>
</comment>
<accession>A0A392S7Y2</accession>
<dbReference type="GO" id="GO:0016301">
    <property type="term" value="F:kinase activity"/>
    <property type="evidence" value="ECO:0007669"/>
    <property type="project" value="UniProtKB-KW"/>
</dbReference>
<proteinExistence type="predicted"/>
<reference evidence="1 2" key="1">
    <citation type="journal article" date="2018" name="Front. Plant Sci.">
        <title>Red Clover (Trifolium pratense) and Zigzag Clover (T. medium) - A Picture of Genomic Similarities and Differences.</title>
        <authorList>
            <person name="Dluhosova J."/>
            <person name="Istvanek J."/>
            <person name="Nedelnik J."/>
            <person name="Repkova J."/>
        </authorList>
    </citation>
    <scope>NUCLEOTIDE SEQUENCE [LARGE SCALE GENOMIC DNA]</scope>
    <source>
        <strain evidence="2">cv. 10/8</strain>
        <tissue evidence="1">Leaf</tissue>
    </source>
</reference>